<organism evidence="1 2">
    <name type="scientific">Ancylostoma ceylanicum</name>
    <dbReference type="NCBI Taxonomy" id="53326"/>
    <lineage>
        <taxon>Eukaryota</taxon>
        <taxon>Metazoa</taxon>
        <taxon>Ecdysozoa</taxon>
        <taxon>Nematoda</taxon>
        <taxon>Chromadorea</taxon>
        <taxon>Rhabditida</taxon>
        <taxon>Rhabditina</taxon>
        <taxon>Rhabditomorpha</taxon>
        <taxon>Strongyloidea</taxon>
        <taxon>Ancylostomatidae</taxon>
        <taxon>Ancylostomatinae</taxon>
        <taxon>Ancylostoma</taxon>
    </lineage>
</organism>
<gene>
    <name evidence="1" type="primary">Acey_s0030.g2200</name>
    <name evidence="1" type="ORF">Y032_0030g2200</name>
</gene>
<evidence type="ECO:0000313" key="1">
    <source>
        <dbReference type="EMBL" id="EYC17663.1"/>
    </source>
</evidence>
<keyword evidence="2" id="KW-1185">Reference proteome</keyword>
<proteinExistence type="predicted"/>
<dbReference type="AlphaFoldDB" id="A0A016UT52"/>
<protein>
    <submittedName>
        <fullName evidence="1">Uncharacterized protein</fullName>
    </submittedName>
</protein>
<dbReference type="EMBL" id="JARK01001366">
    <property type="protein sequence ID" value="EYC17663.1"/>
    <property type="molecule type" value="Genomic_DNA"/>
</dbReference>
<name>A0A016UT52_9BILA</name>
<sequence>MLPGDKVEKKNRRLYTLHFVEDGRGGCSVERVTEKDGRSYTSHGMHYDRGPRSVALATLFHFSTYMDIGEIPHDVLLLFRDRSPYVERWL</sequence>
<comment type="caution">
    <text evidence="1">The sequence shown here is derived from an EMBL/GenBank/DDBJ whole genome shotgun (WGS) entry which is preliminary data.</text>
</comment>
<dbReference type="Proteomes" id="UP000024635">
    <property type="component" value="Unassembled WGS sequence"/>
</dbReference>
<evidence type="ECO:0000313" key="2">
    <source>
        <dbReference type="Proteomes" id="UP000024635"/>
    </source>
</evidence>
<reference evidence="2" key="1">
    <citation type="journal article" date="2015" name="Nat. Genet.">
        <title>The genome and transcriptome of the zoonotic hookworm Ancylostoma ceylanicum identify infection-specific gene families.</title>
        <authorList>
            <person name="Schwarz E.M."/>
            <person name="Hu Y."/>
            <person name="Antoshechkin I."/>
            <person name="Miller M.M."/>
            <person name="Sternberg P.W."/>
            <person name="Aroian R.V."/>
        </authorList>
    </citation>
    <scope>NUCLEOTIDE SEQUENCE</scope>
    <source>
        <strain evidence="2">HY135</strain>
    </source>
</reference>
<accession>A0A016UT52</accession>